<protein>
    <recommendedName>
        <fullName evidence="2">Protein kinase domain-containing protein</fullName>
    </recommendedName>
</protein>
<dbReference type="InParanoid" id="A0A0C2ZHY4"/>
<dbReference type="InterPro" id="IPR051681">
    <property type="entry name" value="Ser/Thr_Kinases-Pseudokinases"/>
</dbReference>
<name>A0A0C2ZHY4_9AGAM</name>
<keyword evidence="1" id="KW-0812">Transmembrane</keyword>
<dbReference type="STRING" id="1036808.A0A0C2ZHY4"/>
<dbReference type="SUPFAM" id="SSF56112">
    <property type="entry name" value="Protein kinase-like (PK-like)"/>
    <property type="match status" value="1"/>
</dbReference>
<dbReference type="Gene3D" id="1.10.510.10">
    <property type="entry name" value="Transferase(Phosphotransferase) domain 1"/>
    <property type="match status" value="1"/>
</dbReference>
<dbReference type="InterPro" id="IPR001245">
    <property type="entry name" value="Ser-Thr/Tyr_kinase_cat_dom"/>
</dbReference>
<evidence type="ECO:0000259" key="2">
    <source>
        <dbReference type="PROSITE" id="PS50011"/>
    </source>
</evidence>
<dbReference type="PROSITE" id="PS50011">
    <property type="entry name" value="PROTEIN_KINASE_DOM"/>
    <property type="match status" value="1"/>
</dbReference>
<dbReference type="Pfam" id="PF07714">
    <property type="entry name" value="PK_Tyr_Ser-Thr"/>
    <property type="match status" value="1"/>
</dbReference>
<dbReference type="EMBL" id="KN822054">
    <property type="protein sequence ID" value="KIM61243.1"/>
    <property type="molecule type" value="Genomic_DNA"/>
</dbReference>
<gene>
    <name evidence="3" type="ORF">SCLCIDRAFT_122458</name>
</gene>
<dbReference type="InterPro" id="IPR011009">
    <property type="entry name" value="Kinase-like_dom_sf"/>
</dbReference>
<dbReference type="PANTHER" id="PTHR44329">
    <property type="entry name" value="SERINE/THREONINE-PROTEIN KINASE TNNI3K-RELATED"/>
    <property type="match status" value="1"/>
</dbReference>
<proteinExistence type="predicted"/>
<evidence type="ECO:0000256" key="1">
    <source>
        <dbReference type="SAM" id="Phobius"/>
    </source>
</evidence>
<dbReference type="Proteomes" id="UP000053989">
    <property type="component" value="Unassembled WGS sequence"/>
</dbReference>
<feature type="domain" description="Protein kinase" evidence="2">
    <location>
        <begin position="1"/>
        <end position="248"/>
    </location>
</feature>
<accession>A0A0C2ZHY4</accession>
<feature type="transmembrane region" description="Helical" evidence="1">
    <location>
        <begin position="231"/>
        <end position="251"/>
    </location>
</feature>
<dbReference type="SMART" id="SM00220">
    <property type="entry name" value="S_TKc"/>
    <property type="match status" value="1"/>
</dbReference>
<reference evidence="3 4" key="1">
    <citation type="submission" date="2014-04" db="EMBL/GenBank/DDBJ databases">
        <authorList>
            <consortium name="DOE Joint Genome Institute"/>
            <person name="Kuo A."/>
            <person name="Kohler A."/>
            <person name="Nagy L.G."/>
            <person name="Floudas D."/>
            <person name="Copeland A."/>
            <person name="Barry K.W."/>
            <person name="Cichocki N."/>
            <person name="Veneault-Fourrey C."/>
            <person name="LaButti K."/>
            <person name="Lindquist E.A."/>
            <person name="Lipzen A."/>
            <person name="Lundell T."/>
            <person name="Morin E."/>
            <person name="Murat C."/>
            <person name="Sun H."/>
            <person name="Tunlid A."/>
            <person name="Henrissat B."/>
            <person name="Grigoriev I.V."/>
            <person name="Hibbett D.S."/>
            <person name="Martin F."/>
            <person name="Nordberg H.P."/>
            <person name="Cantor M.N."/>
            <person name="Hua S.X."/>
        </authorList>
    </citation>
    <scope>NUCLEOTIDE SEQUENCE [LARGE SCALE GENOMIC DNA]</scope>
    <source>
        <strain evidence="3 4">Foug A</strain>
    </source>
</reference>
<dbReference type="PIRSF" id="PIRSF000654">
    <property type="entry name" value="Integrin-linked_kinase"/>
    <property type="match status" value="1"/>
</dbReference>
<reference evidence="4" key="2">
    <citation type="submission" date="2015-01" db="EMBL/GenBank/DDBJ databases">
        <title>Evolutionary Origins and Diversification of the Mycorrhizal Mutualists.</title>
        <authorList>
            <consortium name="DOE Joint Genome Institute"/>
            <consortium name="Mycorrhizal Genomics Consortium"/>
            <person name="Kohler A."/>
            <person name="Kuo A."/>
            <person name="Nagy L.G."/>
            <person name="Floudas D."/>
            <person name="Copeland A."/>
            <person name="Barry K.W."/>
            <person name="Cichocki N."/>
            <person name="Veneault-Fourrey C."/>
            <person name="LaButti K."/>
            <person name="Lindquist E.A."/>
            <person name="Lipzen A."/>
            <person name="Lundell T."/>
            <person name="Morin E."/>
            <person name="Murat C."/>
            <person name="Riley R."/>
            <person name="Ohm R."/>
            <person name="Sun H."/>
            <person name="Tunlid A."/>
            <person name="Henrissat B."/>
            <person name="Grigoriev I.V."/>
            <person name="Hibbett D.S."/>
            <person name="Martin F."/>
        </authorList>
    </citation>
    <scope>NUCLEOTIDE SEQUENCE [LARGE SCALE GENOMIC DNA]</scope>
    <source>
        <strain evidence="4">Foug A</strain>
    </source>
</reference>
<dbReference type="OrthoDB" id="122279at2759"/>
<dbReference type="HOGENOM" id="CLU_000288_7_18_1"/>
<dbReference type="AlphaFoldDB" id="A0A0C2ZHY4"/>
<keyword evidence="4" id="KW-1185">Reference proteome</keyword>
<keyword evidence="1" id="KW-0472">Membrane</keyword>
<evidence type="ECO:0000313" key="4">
    <source>
        <dbReference type="Proteomes" id="UP000053989"/>
    </source>
</evidence>
<dbReference type="PROSITE" id="PS00108">
    <property type="entry name" value="PROTEIN_KINASE_ST"/>
    <property type="match status" value="1"/>
</dbReference>
<sequence>MVFPISAFDHGFNPLQRFLQEVHVWSKLSHENVLPLLGITTKFDLTVSIVSPWMERGNAREYVQNKAVDPRPLIMGVALGLNYLHTYKPGPIFHGDIKGVNVLISDDGQALLADFGFSFIVNSSFSMNVPNEDKTKGTINWMSPQSIEDGKVSVEADVWAFGMTALELFTRKNPFHYLPGIKPIIAAIVQGRLPERPSTEDACSRMTDMWWNVFFRCWQYDPSLRPAMATIVSWIADIVGSPLSAVFFVTYRSFQRRASHSSAPNGVFQMNGSIRPHR</sequence>
<evidence type="ECO:0000313" key="3">
    <source>
        <dbReference type="EMBL" id="KIM61243.1"/>
    </source>
</evidence>
<dbReference type="InterPro" id="IPR000719">
    <property type="entry name" value="Prot_kinase_dom"/>
</dbReference>
<keyword evidence="1" id="KW-1133">Transmembrane helix</keyword>
<organism evidence="3 4">
    <name type="scientific">Scleroderma citrinum Foug A</name>
    <dbReference type="NCBI Taxonomy" id="1036808"/>
    <lineage>
        <taxon>Eukaryota</taxon>
        <taxon>Fungi</taxon>
        <taxon>Dikarya</taxon>
        <taxon>Basidiomycota</taxon>
        <taxon>Agaricomycotina</taxon>
        <taxon>Agaricomycetes</taxon>
        <taxon>Agaricomycetidae</taxon>
        <taxon>Boletales</taxon>
        <taxon>Sclerodermatineae</taxon>
        <taxon>Sclerodermataceae</taxon>
        <taxon>Scleroderma</taxon>
    </lineage>
</organism>
<dbReference type="InterPro" id="IPR008271">
    <property type="entry name" value="Ser/Thr_kinase_AS"/>
</dbReference>
<dbReference type="GO" id="GO:0004674">
    <property type="term" value="F:protein serine/threonine kinase activity"/>
    <property type="evidence" value="ECO:0007669"/>
    <property type="project" value="TreeGrafter"/>
</dbReference>
<dbReference type="GO" id="GO:0005524">
    <property type="term" value="F:ATP binding"/>
    <property type="evidence" value="ECO:0007669"/>
    <property type="project" value="InterPro"/>
</dbReference>